<evidence type="ECO:0000313" key="8">
    <source>
        <dbReference type="Proteomes" id="UP000824540"/>
    </source>
</evidence>
<evidence type="ECO:0000256" key="2">
    <source>
        <dbReference type="ARBA" id="ARBA00010644"/>
    </source>
</evidence>
<keyword evidence="8" id="KW-1185">Reference proteome</keyword>
<evidence type="ECO:0000256" key="5">
    <source>
        <dbReference type="ARBA" id="ARBA00023002"/>
    </source>
</evidence>
<dbReference type="PANTHER" id="PTHR10755:SF0">
    <property type="entry name" value="OXYGEN-DEPENDENT COPROPORPHYRINOGEN-III OXIDASE, MITOCHONDRIAL"/>
    <property type="match status" value="1"/>
</dbReference>
<dbReference type="GO" id="GO:0005737">
    <property type="term" value="C:cytoplasm"/>
    <property type="evidence" value="ECO:0007669"/>
    <property type="project" value="TreeGrafter"/>
</dbReference>
<dbReference type="EC" id="1.3.3.3" evidence="4"/>
<comment type="similarity">
    <text evidence="2">Belongs to the aerobic coproporphyrinogen-III oxidase family.</text>
</comment>
<accession>A0A8T2PVB3</accession>
<dbReference type="PIRSF" id="PIRSF000166">
    <property type="entry name" value="Coproporphyri_ox"/>
    <property type="match status" value="1"/>
</dbReference>
<dbReference type="NCBIfam" id="NF003727">
    <property type="entry name" value="PRK05330.1"/>
    <property type="match status" value="1"/>
</dbReference>
<proteinExistence type="inferred from homology"/>
<dbReference type="EMBL" id="JAFBMS010000001">
    <property type="protein sequence ID" value="KAG9355244.1"/>
    <property type="molecule type" value="Genomic_DNA"/>
</dbReference>
<dbReference type="GO" id="GO:0006782">
    <property type="term" value="P:protoporphyrinogen IX biosynthetic process"/>
    <property type="evidence" value="ECO:0007669"/>
    <property type="project" value="TreeGrafter"/>
</dbReference>
<dbReference type="Proteomes" id="UP000824540">
    <property type="component" value="Unassembled WGS sequence"/>
</dbReference>
<comment type="subunit">
    <text evidence="3">Homodimer.</text>
</comment>
<evidence type="ECO:0000256" key="6">
    <source>
        <dbReference type="ARBA" id="ARBA00023244"/>
    </source>
</evidence>
<dbReference type="GO" id="GO:0004109">
    <property type="term" value="F:coproporphyrinogen oxidase activity"/>
    <property type="evidence" value="ECO:0007669"/>
    <property type="project" value="UniProtKB-EC"/>
</dbReference>
<organism evidence="7 8">
    <name type="scientific">Albula glossodonta</name>
    <name type="common">roundjaw bonefish</name>
    <dbReference type="NCBI Taxonomy" id="121402"/>
    <lineage>
        <taxon>Eukaryota</taxon>
        <taxon>Metazoa</taxon>
        <taxon>Chordata</taxon>
        <taxon>Craniata</taxon>
        <taxon>Vertebrata</taxon>
        <taxon>Euteleostomi</taxon>
        <taxon>Actinopterygii</taxon>
        <taxon>Neopterygii</taxon>
        <taxon>Teleostei</taxon>
        <taxon>Albuliformes</taxon>
        <taxon>Albulidae</taxon>
        <taxon>Albula</taxon>
    </lineage>
</organism>
<gene>
    <name evidence="7" type="ORF">JZ751_000082</name>
</gene>
<name>A0A8T2PVB3_9TELE</name>
<dbReference type="Pfam" id="PF01218">
    <property type="entry name" value="Coprogen_oxidas"/>
    <property type="match status" value="1"/>
</dbReference>
<protein>
    <recommendedName>
        <fullName evidence="4">coproporphyrinogen oxidase</fullName>
        <ecNumber evidence="4">1.3.3.3</ecNumber>
    </recommendedName>
</protein>
<comment type="pathway">
    <text evidence="1">Porphyrin-containing compound metabolism; protoporphyrin-IX biosynthesis; protoporphyrinogen-IX from coproporphyrinogen-III (O2 route): step 1/1.</text>
</comment>
<comment type="caution">
    <text evidence="7">The sequence shown here is derived from an EMBL/GenBank/DDBJ whole genome shotgun (WGS) entry which is preliminary data.</text>
</comment>
<keyword evidence="6" id="KW-0627">Porphyrin biosynthesis</keyword>
<dbReference type="PRINTS" id="PR00073">
    <property type="entry name" value="COPRGNOXDASE"/>
</dbReference>
<evidence type="ECO:0000256" key="1">
    <source>
        <dbReference type="ARBA" id="ARBA00005168"/>
    </source>
</evidence>
<sequence length="334" mass="37977">MLSDKQITSFFENYIPSDFSSRTCDYANRALTFFAQVQQKVCKELQKIDGAEFKMDPWKNTEGGGGVTAVLVEGNVFEKANVDISIVTGKVPMAGLKQLHKSAKIATSLAETKTFAEDHTLLAVTVSSVIHARSPHIPTYHFNLRLIVMKLADGSEVGWYGGVLDLTPSYLVEKDVTHFHRTLKQACDKHDKSYYQHFKKRCDEYFHIPHRGETRGVGGIFFDNLALEEECFSFVQSCGEAILPAYLPVLKAHAHDTFTDQEMAWKQQRNSRYIEFNLMHDKGMKFGFKMPGFRTESLFLTLPTIARWSHKFEPEPGSREDALMQVLHGPRDWA</sequence>
<dbReference type="AlphaFoldDB" id="A0A8T2PVB3"/>
<evidence type="ECO:0000256" key="4">
    <source>
        <dbReference type="ARBA" id="ARBA00012869"/>
    </source>
</evidence>
<dbReference type="OrthoDB" id="15318at2759"/>
<dbReference type="Gene3D" id="3.40.1500.10">
    <property type="entry name" value="Coproporphyrinogen III oxidase, aerobic"/>
    <property type="match status" value="1"/>
</dbReference>
<dbReference type="InterPro" id="IPR001260">
    <property type="entry name" value="Coprogen_oxidase_aer"/>
</dbReference>
<keyword evidence="5" id="KW-0560">Oxidoreductase</keyword>
<evidence type="ECO:0000256" key="3">
    <source>
        <dbReference type="ARBA" id="ARBA00011738"/>
    </source>
</evidence>
<dbReference type="SUPFAM" id="SSF102886">
    <property type="entry name" value="Coproporphyrinogen III oxidase"/>
    <property type="match status" value="1"/>
</dbReference>
<dbReference type="PANTHER" id="PTHR10755">
    <property type="entry name" value="COPROPORPHYRINOGEN III OXIDASE, MITOCHONDRIAL"/>
    <property type="match status" value="1"/>
</dbReference>
<evidence type="ECO:0000313" key="7">
    <source>
        <dbReference type="EMBL" id="KAG9355244.1"/>
    </source>
</evidence>
<dbReference type="InterPro" id="IPR036406">
    <property type="entry name" value="Coprogen_oxidase_aer_sf"/>
</dbReference>
<reference evidence="7" key="1">
    <citation type="thesis" date="2021" institute="BYU ScholarsArchive" country="Provo, UT, USA">
        <title>Applications of and Algorithms for Genome Assembly and Genomic Analyses with an Emphasis on Marine Teleosts.</title>
        <authorList>
            <person name="Pickett B.D."/>
        </authorList>
    </citation>
    <scope>NUCLEOTIDE SEQUENCE</scope>
    <source>
        <strain evidence="7">HI-2016</strain>
    </source>
</reference>